<gene>
    <name evidence="11" type="ORF">O6P43_020639</name>
</gene>
<evidence type="ECO:0000313" key="11">
    <source>
        <dbReference type="EMBL" id="KAJ7960152.1"/>
    </source>
</evidence>
<keyword evidence="4" id="KW-0862">Zinc</keyword>
<evidence type="ECO:0000256" key="1">
    <source>
        <dbReference type="ARBA" id="ARBA00004123"/>
    </source>
</evidence>
<name>A0AAD7LLN6_QUISA</name>
<dbReference type="Gene3D" id="3.30.160.60">
    <property type="entry name" value="Classic Zinc Finger"/>
    <property type="match status" value="1"/>
</dbReference>
<evidence type="ECO:0000256" key="4">
    <source>
        <dbReference type="ARBA" id="ARBA00022833"/>
    </source>
</evidence>
<dbReference type="PANTHER" id="PTHR45801:SF119">
    <property type="entry name" value="ZINC FINGER PROTEIN 10-LIKE"/>
    <property type="match status" value="1"/>
</dbReference>
<keyword evidence="5" id="KW-0805">Transcription regulation</keyword>
<dbReference type="InterPro" id="IPR052426">
    <property type="entry name" value="Plant_dev_regulator"/>
</dbReference>
<dbReference type="InterPro" id="IPR013087">
    <property type="entry name" value="Znf_C2H2_type"/>
</dbReference>
<dbReference type="PROSITE" id="PS00028">
    <property type="entry name" value="ZINC_FINGER_C2H2_1"/>
    <property type="match status" value="1"/>
</dbReference>
<dbReference type="EMBL" id="JARAOO010000008">
    <property type="protein sequence ID" value="KAJ7960152.1"/>
    <property type="molecule type" value="Genomic_DNA"/>
</dbReference>
<protein>
    <submittedName>
        <fullName evidence="11">Transcriptional regulator SUPERMAN</fullName>
    </submittedName>
</protein>
<evidence type="ECO:0000256" key="7">
    <source>
        <dbReference type="ARBA" id="ARBA00023242"/>
    </source>
</evidence>
<dbReference type="Pfam" id="PF13912">
    <property type="entry name" value="zf-C2H2_6"/>
    <property type="match status" value="1"/>
</dbReference>
<dbReference type="PANTHER" id="PTHR45801">
    <property type="entry name" value="OS07G0101800 PROTEIN"/>
    <property type="match status" value="1"/>
</dbReference>
<comment type="subcellular location">
    <subcellularLocation>
        <location evidence="1">Nucleus</location>
    </subcellularLocation>
</comment>
<keyword evidence="3 8" id="KW-0863">Zinc-finger</keyword>
<comment type="caution">
    <text evidence="11">The sequence shown here is derived from an EMBL/GenBank/DDBJ whole genome shotgun (WGS) entry which is preliminary data.</text>
</comment>
<keyword evidence="12" id="KW-1185">Reference proteome</keyword>
<dbReference type="SMART" id="SM00355">
    <property type="entry name" value="ZnF_C2H2"/>
    <property type="match status" value="1"/>
</dbReference>
<evidence type="ECO:0000256" key="3">
    <source>
        <dbReference type="ARBA" id="ARBA00022771"/>
    </source>
</evidence>
<dbReference type="KEGG" id="qsa:O6P43_020639"/>
<dbReference type="GO" id="GO:0008270">
    <property type="term" value="F:zinc ion binding"/>
    <property type="evidence" value="ECO:0007669"/>
    <property type="project" value="UniProtKB-KW"/>
</dbReference>
<dbReference type="Proteomes" id="UP001163823">
    <property type="component" value="Chromosome 8"/>
</dbReference>
<evidence type="ECO:0000256" key="6">
    <source>
        <dbReference type="ARBA" id="ARBA00023163"/>
    </source>
</evidence>
<dbReference type="InterPro" id="IPR036236">
    <property type="entry name" value="Znf_C2H2_sf"/>
</dbReference>
<keyword evidence="2" id="KW-0479">Metal-binding</keyword>
<dbReference type="SUPFAM" id="SSF57667">
    <property type="entry name" value="beta-beta-alpha zinc fingers"/>
    <property type="match status" value="1"/>
</dbReference>
<evidence type="ECO:0000256" key="5">
    <source>
        <dbReference type="ARBA" id="ARBA00023015"/>
    </source>
</evidence>
<dbReference type="AlphaFoldDB" id="A0AAD7LLN6"/>
<organism evidence="11 12">
    <name type="scientific">Quillaja saponaria</name>
    <name type="common">Soap bark tree</name>
    <dbReference type="NCBI Taxonomy" id="32244"/>
    <lineage>
        <taxon>Eukaryota</taxon>
        <taxon>Viridiplantae</taxon>
        <taxon>Streptophyta</taxon>
        <taxon>Embryophyta</taxon>
        <taxon>Tracheophyta</taxon>
        <taxon>Spermatophyta</taxon>
        <taxon>Magnoliopsida</taxon>
        <taxon>eudicotyledons</taxon>
        <taxon>Gunneridae</taxon>
        <taxon>Pentapetalae</taxon>
        <taxon>rosids</taxon>
        <taxon>fabids</taxon>
        <taxon>Fabales</taxon>
        <taxon>Quillajaceae</taxon>
        <taxon>Quillaja</taxon>
    </lineage>
</organism>
<evidence type="ECO:0000313" key="12">
    <source>
        <dbReference type="Proteomes" id="UP001163823"/>
    </source>
</evidence>
<dbReference type="PROSITE" id="PS50157">
    <property type="entry name" value="ZINC_FINGER_C2H2_2"/>
    <property type="match status" value="1"/>
</dbReference>
<reference evidence="11" key="1">
    <citation type="journal article" date="2023" name="Science">
        <title>Elucidation of the pathway for biosynthesis of saponin adjuvants from the soapbark tree.</title>
        <authorList>
            <person name="Reed J."/>
            <person name="Orme A."/>
            <person name="El-Demerdash A."/>
            <person name="Owen C."/>
            <person name="Martin L.B.B."/>
            <person name="Misra R.C."/>
            <person name="Kikuchi S."/>
            <person name="Rejzek M."/>
            <person name="Martin A.C."/>
            <person name="Harkess A."/>
            <person name="Leebens-Mack J."/>
            <person name="Louveau T."/>
            <person name="Stephenson M.J."/>
            <person name="Osbourn A."/>
        </authorList>
    </citation>
    <scope>NUCLEOTIDE SEQUENCE</scope>
    <source>
        <strain evidence="11">S10</strain>
    </source>
</reference>
<feature type="region of interest" description="Disordered" evidence="9">
    <location>
        <begin position="146"/>
        <end position="165"/>
    </location>
</feature>
<dbReference type="GO" id="GO:0005634">
    <property type="term" value="C:nucleus"/>
    <property type="evidence" value="ECO:0007669"/>
    <property type="project" value="UniProtKB-SubCell"/>
</dbReference>
<sequence length="251" mass="27929">MEEADQCLMWMKRKQILDSHFQQSWEEKAFAQDAAGILGGFIWPPRSYSCSFCKREFKSAQALGGHMNVHRRDRARLKQCLSPHNEAIHQQNDSNCYSPSVVTSTALLPSRVSALPIQENCGADQHAISPYSSSFIWGHQKGSDSVKEVKNETEESPRRSSSYSNNHVETKLSMGLNSFFSQKIPTGSCGNEAIITCKRSKTSVSPLPVFLKPCSNAGRHLNFQAAEVVLGIKPGMEDLDLELRLGDPQKV</sequence>
<evidence type="ECO:0000259" key="10">
    <source>
        <dbReference type="PROSITE" id="PS50157"/>
    </source>
</evidence>
<evidence type="ECO:0000256" key="8">
    <source>
        <dbReference type="PROSITE-ProRule" id="PRU00042"/>
    </source>
</evidence>
<evidence type="ECO:0000256" key="9">
    <source>
        <dbReference type="SAM" id="MobiDB-lite"/>
    </source>
</evidence>
<keyword evidence="6" id="KW-0804">Transcription</keyword>
<feature type="compositionally biased region" description="Basic and acidic residues" evidence="9">
    <location>
        <begin position="146"/>
        <end position="158"/>
    </location>
</feature>
<accession>A0AAD7LLN6</accession>
<proteinExistence type="predicted"/>
<keyword evidence="7" id="KW-0539">Nucleus</keyword>
<feature type="domain" description="C2H2-type" evidence="10">
    <location>
        <begin position="48"/>
        <end position="75"/>
    </location>
</feature>
<evidence type="ECO:0000256" key="2">
    <source>
        <dbReference type="ARBA" id="ARBA00022723"/>
    </source>
</evidence>